<keyword evidence="3" id="KW-1185">Reference proteome</keyword>
<dbReference type="InterPro" id="IPR036388">
    <property type="entry name" value="WH-like_DNA-bd_sf"/>
</dbReference>
<evidence type="ECO:0000259" key="1">
    <source>
        <dbReference type="Pfam" id="PF12728"/>
    </source>
</evidence>
<dbReference type="InterPro" id="IPR010093">
    <property type="entry name" value="SinI_DNA-bd"/>
</dbReference>
<dbReference type="Proteomes" id="UP000322159">
    <property type="component" value="Chromosome"/>
</dbReference>
<reference evidence="2 3" key="1">
    <citation type="submission" date="2019-09" db="EMBL/GenBank/DDBJ databases">
        <title>Genome sequencing of strain KACC 19322.</title>
        <authorList>
            <person name="Heo J."/>
            <person name="Kim S.-J."/>
            <person name="Kim J.-S."/>
            <person name="Hong S.-B."/>
            <person name="Kwon S.-W."/>
        </authorList>
    </citation>
    <scope>NUCLEOTIDE SEQUENCE [LARGE SCALE GENOMIC DNA]</scope>
    <source>
        <strain evidence="2 3">KACC 19322</strain>
    </source>
</reference>
<evidence type="ECO:0000313" key="3">
    <source>
        <dbReference type="Proteomes" id="UP000322159"/>
    </source>
</evidence>
<dbReference type="GO" id="GO:0003677">
    <property type="term" value="F:DNA binding"/>
    <property type="evidence" value="ECO:0007669"/>
    <property type="project" value="InterPro"/>
</dbReference>
<proteinExistence type="predicted"/>
<dbReference type="InterPro" id="IPR009061">
    <property type="entry name" value="DNA-bd_dom_put_sf"/>
</dbReference>
<dbReference type="Pfam" id="PF12728">
    <property type="entry name" value="HTH_17"/>
    <property type="match status" value="1"/>
</dbReference>
<evidence type="ECO:0000313" key="2">
    <source>
        <dbReference type="EMBL" id="QEO10816.1"/>
    </source>
</evidence>
<dbReference type="OrthoDB" id="194758at2"/>
<protein>
    <submittedName>
        <fullName evidence="2">Helix-turn-helix domain-containing protein</fullName>
    </submittedName>
</protein>
<sequence length="73" mass="8190">MPPDGFEPILSLSELAARLGVTPQTIYDLRTQGRGPRGFRVGRQLRFRVSEVDAWLARLEDDDARRHDAGGAR</sequence>
<dbReference type="Gene3D" id="1.10.10.10">
    <property type="entry name" value="Winged helix-like DNA-binding domain superfamily/Winged helix DNA-binding domain"/>
    <property type="match status" value="1"/>
</dbReference>
<dbReference type="NCBIfam" id="TIGR01764">
    <property type="entry name" value="excise"/>
    <property type="match status" value="1"/>
</dbReference>
<dbReference type="SUPFAM" id="SSF46955">
    <property type="entry name" value="Putative DNA-binding domain"/>
    <property type="match status" value="1"/>
</dbReference>
<accession>A0A5C1YAE1</accession>
<organism evidence="2 3">
    <name type="scientific">Protaetiibacter larvae</name>
    <dbReference type="NCBI Taxonomy" id="2592654"/>
    <lineage>
        <taxon>Bacteria</taxon>
        <taxon>Bacillati</taxon>
        <taxon>Actinomycetota</taxon>
        <taxon>Actinomycetes</taxon>
        <taxon>Micrococcales</taxon>
        <taxon>Microbacteriaceae</taxon>
        <taxon>Protaetiibacter</taxon>
    </lineage>
</organism>
<feature type="domain" description="Helix-turn-helix" evidence="1">
    <location>
        <begin position="10"/>
        <end position="58"/>
    </location>
</feature>
<dbReference type="InterPro" id="IPR041657">
    <property type="entry name" value="HTH_17"/>
</dbReference>
<dbReference type="EMBL" id="CP043504">
    <property type="protein sequence ID" value="QEO10816.1"/>
    <property type="molecule type" value="Genomic_DNA"/>
</dbReference>
<name>A0A5C1YAE1_9MICO</name>
<dbReference type="AlphaFoldDB" id="A0A5C1YAE1"/>
<gene>
    <name evidence="2" type="ORF">FLP23_06820</name>
</gene>
<dbReference type="KEGG" id="lyk:FLP23_06820"/>